<gene>
    <name evidence="2" type="ORF">Naga_100852g2</name>
</gene>
<reference evidence="2 3" key="1">
    <citation type="journal article" date="2014" name="Mol. Plant">
        <title>Chromosome Scale Genome Assembly and Transcriptome Profiling of Nannochloropsis gaditana in Nitrogen Depletion.</title>
        <authorList>
            <person name="Corteggiani Carpinelli E."/>
            <person name="Telatin A."/>
            <person name="Vitulo N."/>
            <person name="Forcato C."/>
            <person name="D'Angelo M."/>
            <person name="Schiavon R."/>
            <person name="Vezzi A."/>
            <person name="Giacometti G.M."/>
            <person name="Morosinotto T."/>
            <person name="Valle G."/>
        </authorList>
    </citation>
    <scope>NUCLEOTIDE SEQUENCE [LARGE SCALE GENOMIC DNA]</scope>
    <source>
        <strain evidence="2 3">B-31</strain>
    </source>
</reference>
<name>W7TJR2_9STRA</name>
<organism evidence="2 3">
    <name type="scientific">Nannochloropsis gaditana</name>
    <dbReference type="NCBI Taxonomy" id="72520"/>
    <lineage>
        <taxon>Eukaryota</taxon>
        <taxon>Sar</taxon>
        <taxon>Stramenopiles</taxon>
        <taxon>Ochrophyta</taxon>
        <taxon>Eustigmatophyceae</taxon>
        <taxon>Eustigmatales</taxon>
        <taxon>Monodopsidaceae</taxon>
        <taxon>Nannochloropsis</taxon>
    </lineage>
</organism>
<proteinExistence type="predicted"/>
<evidence type="ECO:0000256" key="1">
    <source>
        <dbReference type="SAM" id="MobiDB-lite"/>
    </source>
</evidence>
<sequence>MCMCIPFLDVHAQDPPGDDRKKQKHLHNNTHDTDPNQNLIYNHKYDVIDTPVIHEIEGIILRHVRL</sequence>
<dbReference type="AlphaFoldDB" id="W7TJR2"/>
<comment type="caution">
    <text evidence="2">The sequence shown here is derived from an EMBL/GenBank/DDBJ whole genome shotgun (WGS) entry which is preliminary data.</text>
</comment>
<accession>W7TJR2</accession>
<dbReference type="EMBL" id="AZIL01002969">
    <property type="protein sequence ID" value="EWM20576.1"/>
    <property type="molecule type" value="Genomic_DNA"/>
</dbReference>
<dbReference type="Proteomes" id="UP000019335">
    <property type="component" value="Unassembled WGS sequence"/>
</dbReference>
<evidence type="ECO:0000313" key="3">
    <source>
        <dbReference type="Proteomes" id="UP000019335"/>
    </source>
</evidence>
<feature type="region of interest" description="Disordered" evidence="1">
    <location>
        <begin position="13"/>
        <end position="35"/>
    </location>
</feature>
<protein>
    <submittedName>
        <fullName evidence="2">Uncharacterized protein</fullName>
    </submittedName>
</protein>
<evidence type="ECO:0000313" key="2">
    <source>
        <dbReference type="EMBL" id="EWM20576.1"/>
    </source>
</evidence>
<keyword evidence="3" id="KW-1185">Reference proteome</keyword>